<keyword evidence="3" id="KW-1185">Reference proteome</keyword>
<dbReference type="Proteomes" id="UP001153292">
    <property type="component" value="Chromosome 9"/>
</dbReference>
<gene>
    <name evidence="2" type="ORF">CHILSU_LOCUS11095</name>
</gene>
<dbReference type="EMBL" id="OU963902">
    <property type="protein sequence ID" value="CAH0407692.1"/>
    <property type="molecule type" value="Genomic_DNA"/>
</dbReference>
<proteinExistence type="predicted"/>
<sequence length="200" mass="22298">MPQRRESFLYRSDSDFEMSPKSISKTAGSPARDTTALVLQSIPQRRESFLYRSDFEMSPKSMSSNSSMATTIEFSIDNACWSSISTSNIDYRRPPPVSISAKFILGWSRWRSYAGRAAGGESGTPRRRCTSIALTAPLIVRAARRRHAAYVLRRNAAASLRNLPLNAKPRQCDITNSPSRGVLFTERAHLKLASSVEVVH</sequence>
<organism evidence="2 3">
    <name type="scientific">Chilo suppressalis</name>
    <name type="common">Asiatic rice borer moth</name>
    <dbReference type="NCBI Taxonomy" id="168631"/>
    <lineage>
        <taxon>Eukaryota</taxon>
        <taxon>Metazoa</taxon>
        <taxon>Ecdysozoa</taxon>
        <taxon>Arthropoda</taxon>
        <taxon>Hexapoda</taxon>
        <taxon>Insecta</taxon>
        <taxon>Pterygota</taxon>
        <taxon>Neoptera</taxon>
        <taxon>Endopterygota</taxon>
        <taxon>Lepidoptera</taxon>
        <taxon>Glossata</taxon>
        <taxon>Ditrysia</taxon>
        <taxon>Pyraloidea</taxon>
        <taxon>Crambidae</taxon>
        <taxon>Crambinae</taxon>
        <taxon>Chilo</taxon>
    </lineage>
</organism>
<reference evidence="2" key="1">
    <citation type="submission" date="2021-12" db="EMBL/GenBank/DDBJ databases">
        <authorList>
            <person name="King R."/>
        </authorList>
    </citation>
    <scope>NUCLEOTIDE SEQUENCE</scope>
</reference>
<dbReference type="PANTHER" id="PTHR40141">
    <property type="entry name" value="3',5'-CYCLIC-AMP PHOSPHODIESTERASE-RELATED"/>
    <property type="match status" value="1"/>
</dbReference>
<evidence type="ECO:0000313" key="2">
    <source>
        <dbReference type="EMBL" id="CAH0407692.1"/>
    </source>
</evidence>
<protein>
    <submittedName>
        <fullName evidence="2">Uncharacterized protein</fullName>
    </submittedName>
</protein>
<name>A0ABN8BFY0_CHISP</name>
<dbReference type="PANTHER" id="PTHR40141:SF2">
    <property type="entry name" value="3',5'-CYCLIC-AMP PHOSPHODIESTERASE"/>
    <property type="match status" value="1"/>
</dbReference>
<feature type="compositionally biased region" description="Basic and acidic residues" evidence="1">
    <location>
        <begin position="1"/>
        <end position="14"/>
    </location>
</feature>
<feature type="region of interest" description="Disordered" evidence="1">
    <location>
        <begin position="1"/>
        <end position="31"/>
    </location>
</feature>
<accession>A0ABN8BFY0</accession>
<evidence type="ECO:0000313" key="3">
    <source>
        <dbReference type="Proteomes" id="UP001153292"/>
    </source>
</evidence>
<evidence type="ECO:0000256" key="1">
    <source>
        <dbReference type="SAM" id="MobiDB-lite"/>
    </source>
</evidence>